<dbReference type="Pfam" id="PF16456">
    <property type="entry name" value="YmgD"/>
    <property type="match status" value="1"/>
</dbReference>
<dbReference type="OMA" id="TTCTEAN"/>
<dbReference type="Proteomes" id="UP000510927">
    <property type="component" value="Chromosome"/>
</dbReference>
<protein>
    <submittedName>
        <fullName evidence="1">YmgD family protein</fullName>
    </submittedName>
</protein>
<dbReference type="EMBL" id="CP055675">
    <property type="protein sequence ID" value="QLN01110.1"/>
    <property type="molecule type" value="Genomic_DNA"/>
</dbReference>
<accession>A0A7K4I383</accession>
<dbReference type="InterPro" id="IPR032497">
    <property type="entry name" value="YmgD"/>
</dbReference>
<proteinExistence type="predicted"/>
<name>A0A7K4I383_ESCFE</name>
<dbReference type="GeneID" id="75056688"/>
<dbReference type="RefSeq" id="WP_000605457.1">
    <property type="nucleotide sequence ID" value="NZ_AP027926.1"/>
</dbReference>
<sequence length="110" mass="12019">MIMKKVALLAGLFIFAPMTFAQNYDIKNGLPSEAYMTCADANELAKTDSAYVSEVVAVMGNASVTSRNLKIEQSPELSNKVVEKLNQACAKDPQMLLITAIDDTMRQLSK</sequence>
<dbReference type="Gene3D" id="1.10.890.30">
    <property type="entry name" value="YmgD protein"/>
    <property type="match status" value="1"/>
</dbReference>
<organism evidence="1 2">
    <name type="scientific">Escherichia fergusonii</name>
    <dbReference type="NCBI Taxonomy" id="564"/>
    <lineage>
        <taxon>Bacteria</taxon>
        <taxon>Pseudomonadati</taxon>
        <taxon>Pseudomonadota</taxon>
        <taxon>Gammaproteobacteria</taxon>
        <taxon>Enterobacterales</taxon>
        <taxon>Enterobacteriaceae</taxon>
        <taxon>Escherichia</taxon>
    </lineage>
</organism>
<gene>
    <name evidence="1" type="ORF">HVY52_15350</name>
</gene>
<dbReference type="InterPro" id="IPR038304">
    <property type="entry name" value="YmgD_sf"/>
</dbReference>
<evidence type="ECO:0000313" key="1">
    <source>
        <dbReference type="EMBL" id="QLN01110.1"/>
    </source>
</evidence>
<reference evidence="1 2" key="1">
    <citation type="submission" date="2020-06" db="EMBL/GenBank/DDBJ databases">
        <title>REHAB project genomes.</title>
        <authorList>
            <person name="Shaw L.P."/>
        </authorList>
    </citation>
    <scope>NUCLEOTIDE SEQUENCE [LARGE SCALE GENOMIC DNA]</scope>
    <source>
        <strain evidence="1 2">RHB28-C13</strain>
    </source>
</reference>
<dbReference type="AlphaFoldDB" id="A0A7K4I383"/>
<evidence type="ECO:0000313" key="2">
    <source>
        <dbReference type="Proteomes" id="UP000510927"/>
    </source>
</evidence>